<organism evidence="1 2">
    <name type="scientific">Panagrellus redivivus</name>
    <name type="common">Microworm</name>
    <dbReference type="NCBI Taxonomy" id="6233"/>
    <lineage>
        <taxon>Eukaryota</taxon>
        <taxon>Metazoa</taxon>
        <taxon>Ecdysozoa</taxon>
        <taxon>Nematoda</taxon>
        <taxon>Chromadorea</taxon>
        <taxon>Rhabditida</taxon>
        <taxon>Tylenchina</taxon>
        <taxon>Panagrolaimomorpha</taxon>
        <taxon>Panagrolaimoidea</taxon>
        <taxon>Panagrolaimidae</taxon>
        <taxon>Panagrellus</taxon>
    </lineage>
</organism>
<accession>A0A7E4W0P3</accession>
<sequence>MRLRRLIRRSSTEPSFVVDSHSQFFTFSQTMMMMATGWLRSNCNIFACAFEFDTLGQLDVWELLGFGWSFGFEGTLVIWSTVDIQGCDPSPISPFLVSHVCQTRQKPAQQYDYYYEKAYCLPQSICSSHRDPSFVFNRQQNPTSYKPAQTYAFQFQSKTIAQCPPHPLPFMVAINRGIKA</sequence>
<protein>
    <submittedName>
        <fullName evidence="2">Secreted protein</fullName>
    </submittedName>
</protein>
<dbReference type="AlphaFoldDB" id="A0A7E4W0P3"/>
<reference evidence="1" key="1">
    <citation type="journal article" date="2013" name="Genetics">
        <title>The draft genome and transcriptome of Panagrellus redivivus are shaped by the harsh demands of a free-living lifestyle.</title>
        <authorList>
            <person name="Srinivasan J."/>
            <person name="Dillman A.R."/>
            <person name="Macchietto M.G."/>
            <person name="Heikkinen L."/>
            <person name="Lakso M."/>
            <person name="Fracchia K.M."/>
            <person name="Antoshechkin I."/>
            <person name="Mortazavi A."/>
            <person name="Wong G."/>
            <person name="Sternberg P.W."/>
        </authorList>
    </citation>
    <scope>NUCLEOTIDE SEQUENCE [LARGE SCALE GENOMIC DNA]</scope>
    <source>
        <strain evidence="1">MT8872</strain>
    </source>
</reference>
<dbReference type="WBParaSite" id="Pan_g5682.t2">
    <property type="protein sequence ID" value="Pan_g5682.t2"/>
    <property type="gene ID" value="Pan_g5682"/>
</dbReference>
<evidence type="ECO:0000313" key="1">
    <source>
        <dbReference type="Proteomes" id="UP000492821"/>
    </source>
</evidence>
<evidence type="ECO:0000313" key="2">
    <source>
        <dbReference type="WBParaSite" id="Pan_g5682.t2"/>
    </source>
</evidence>
<reference evidence="2" key="2">
    <citation type="submission" date="2020-10" db="UniProtKB">
        <authorList>
            <consortium name="WormBaseParasite"/>
        </authorList>
    </citation>
    <scope>IDENTIFICATION</scope>
</reference>
<dbReference type="Proteomes" id="UP000492821">
    <property type="component" value="Unassembled WGS sequence"/>
</dbReference>
<proteinExistence type="predicted"/>
<keyword evidence="1" id="KW-1185">Reference proteome</keyword>
<name>A0A7E4W0P3_PANRE</name>